<dbReference type="Pfam" id="PF22725">
    <property type="entry name" value="GFO_IDH_MocA_C3"/>
    <property type="match status" value="1"/>
</dbReference>
<sequence>MATRIYLIGAGFIARTHAEAAYKFYGETPTDIELKVADPNPKALASFVEQFPHAVTFSDMKDMLAEEAQEHDVVVVCTPPFTHFELSSYALKSGRHVLCEKPLVMNASEADELSKLAKDLGKLFGDCSDRFIGLPKTEQVKAIVASGQLGEIYKVSFIHRDQRGRAGIEYQPESRWFLNSKLCGGGILTDWGPYDFTVLADILKPSAVDVLGGWISKPVTGADPQDVVYDVEHNSGALMRYHAQGQDRPVLVQYERSSCTHGEAYSLVEIEGTLGAVKFSPYFGGDAVVHRFDEQGSVAEKETQVPNDNAYGFMDAPLYFFVERVLGRDSAALLNEDAVFNFKCIQAVYESAASGNIQSVKRG</sequence>
<dbReference type="InterPro" id="IPR036291">
    <property type="entry name" value="NAD(P)-bd_dom_sf"/>
</dbReference>
<name>A0ABS5CHP2_9BACL</name>
<dbReference type="SUPFAM" id="SSF51735">
    <property type="entry name" value="NAD(P)-binding Rossmann-fold domains"/>
    <property type="match status" value="1"/>
</dbReference>
<reference evidence="4 5" key="1">
    <citation type="submission" date="2021-04" db="EMBL/GenBank/DDBJ databases">
        <title>Paenibacillus sp. DLE-14 whole genome sequence.</title>
        <authorList>
            <person name="Ham Y.J."/>
        </authorList>
    </citation>
    <scope>NUCLEOTIDE SEQUENCE [LARGE SCALE GENOMIC DNA]</scope>
    <source>
        <strain evidence="4 5">DLE-14</strain>
    </source>
</reference>
<dbReference type="InterPro" id="IPR000683">
    <property type="entry name" value="Gfo/Idh/MocA-like_OxRdtase_N"/>
</dbReference>
<dbReference type="InterPro" id="IPR055170">
    <property type="entry name" value="GFO_IDH_MocA-like_dom"/>
</dbReference>
<dbReference type="PANTHER" id="PTHR43818">
    <property type="entry name" value="BCDNA.GH03377"/>
    <property type="match status" value="1"/>
</dbReference>
<dbReference type="Proteomes" id="UP000673394">
    <property type="component" value="Unassembled WGS sequence"/>
</dbReference>
<dbReference type="PANTHER" id="PTHR43818:SF11">
    <property type="entry name" value="BCDNA.GH03377"/>
    <property type="match status" value="1"/>
</dbReference>
<evidence type="ECO:0000259" key="2">
    <source>
        <dbReference type="Pfam" id="PF01408"/>
    </source>
</evidence>
<keyword evidence="5" id="KW-1185">Reference proteome</keyword>
<organism evidence="4 5">
    <name type="scientific">Paenibacillus lignilyticus</name>
    <dbReference type="NCBI Taxonomy" id="1172615"/>
    <lineage>
        <taxon>Bacteria</taxon>
        <taxon>Bacillati</taxon>
        <taxon>Bacillota</taxon>
        <taxon>Bacilli</taxon>
        <taxon>Bacillales</taxon>
        <taxon>Paenibacillaceae</taxon>
        <taxon>Paenibacillus</taxon>
    </lineage>
</organism>
<dbReference type="SUPFAM" id="SSF55347">
    <property type="entry name" value="Glyceraldehyde-3-phosphate dehydrogenase-like, C-terminal domain"/>
    <property type="match status" value="1"/>
</dbReference>
<dbReference type="RefSeq" id="WP_091224551.1">
    <property type="nucleotide sequence ID" value="NZ_JAGKSP010000010.1"/>
</dbReference>
<dbReference type="EMBL" id="JAGKSP010000010">
    <property type="protein sequence ID" value="MBP3965348.1"/>
    <property type="molecule type" value="Genomic_DNA"/>
</dbReference>
<feature type="domain" description="GFO/IDH/MocA-like oxidoreductase" evidence="3">
    <location>
        <begin position="138"/>
        <end position="277"/>
    </location>
</feature>
<dbReference type="InterPro" id="IPR050463">
    <property type="entry name" value="Gfo/Idh/MocA_oxidrdct_glycsds"/>
</dbReference>
<comment type="caution">
    <text evidence="4">The sequence shown here is derived from an EMBL/GenBank/DDBJ whole genome shotgun (WGS) entry which is preliminary data.</text>
</comment>
<gene>
    <name evidence="4" type="ORF">I8J30_21795</name>
</gene>
<evidence type="ECO:0000259" key="3">
    <source>
        <dbReference type="Pfam" id="PF22725"/>
    </source>
</evidence>
<accession>A0ABS5CHP2</accession>
<keyword evidence="1" id="KW-0560">Oxidoreductase</keyword>
<dbReference type="Pfam" id="PF01408">
    <property type="entry name" value="GFO_IDH_MocA"/>
    <property type="match status" value="1"/>
</dbReference>
<dbReference type="Gene3D" id="3.30.360.10">
    <property type="entry name" value="Dihydrodipicolinate Reductase, domain 2"/>
    <property type="match status" value="1"/>
</dbReference>
<evidence type="ECO:0000313" key="4">
    <source>
        <dbReference type="EMBL" id="MBP3965348.1"/>
    </source>
</evidence>
<dbReference type="Gene3D" id="3.40.50.720">
    <property type="entry name" value="NAD(P)-binding Rossmann-like Domain"/>
    <property type="match status" value="1"/>
</dbReference>
<evidence type="ECO:0000313" key="5">
    <source>
        <dbReference type="Proteomes" id="UP000673394"/>
    </source>
</evidence>
<evidence type="ECO:0000256" key="1">
    <source>
        <dbReference type="ARBA" id="ARBA00023002"/>
    </source>
</evidence>
<feature type="domain" description="Gfo/Idh/MocA-like oxidoreductase N-terminal" evidence="2">
    <location>
        <begin position="4"/>
        <end position="123"/>
    </location>
</feature>
<proteinExistence type="predicted"/>
<protein>
    <submittedName>
        <fullName evidence="4">Gfo/Idh/MocA family oxidoreductase</fullName>
    </submittedName>
</protein>